<comment type="function">
    <text evidence="7">Functions as a peptidoglycan terminase that cleaves nascent peptidoglycan strands endolytically to terminate their elongation.</text>
</comment>
<comment type="similarity">
    <text evidence="7">Belongs to the transglycosylase MltG family.</text>
</comment>
<dbReference type="GO" id="GO:0009252">
    <property type="term" value="P:peptidoglycan biosynthetic process"/>
    <property type="evidence" value="ECO:0007669"/>
    <property type="project" value="UniProtKB-UniRule"/>
</dbReference>
<dbReference type="Pfam" id="PF02618">
    <property type="entry name" value="YceG"/>
    <property type="match status" value="1"/>
</dbReference>
<dbReference type="PANTHER" id="PTHR30518">
    <property type="entry name" value="ENDOLYTIC MUREIN TRANSGLYCOSYLASE"/>
    <property type="match status" value="1"/>
</dbReference>
<dbReference type="PANTHER" id="PTHR30518:SF2">
    <property type="entry name" value="ENDOLYTIC MUREIN TRANSGLYCOSYLASE"/>
    <property type="match status" value="1"/>
</dbReference>
<evidence type="ECO:0000256" key="3">
    <source>
        <dbReference type="ARBA" id="ARBA00022989"/>
    </source>
</evidence>
<feature type="site" description="Important for catalytic activity" evidence="7">
    <location>
        <position position="279"/>
    </location>
</feature>
<feature type="region of interest" description="Disordered" evidence="8">
    <location>
        <begin position="326"/>
        <end position="347"/>
    </location>
</feature>
<dbReference type="EC" id="4.2.2.29" evidence="7"/>
<proteinExistence type="inferred from homology"/>
<dbReference type="NCBIfam" id="TIGR00247">
    <property type="entry name" value="endolytic transglycosylase MltG"/>
    <property type="match status" value="1"/>
</dbReference>
<dbReference type="GO" id="GO:0071555">
    <property type="term" value="P:cell wall organization"/>
    <property type="evidence" value="ECO:0007669"/>
    <property type="project" value="UniProtKB-KW"/>
</dbReference>
<feature type="transmembrane region" description="Helical" evidence="7">
    <location>
        <begin position="29"/>
        <end position="48"/>
    </location>
</feature>
<dbReference type="AlphaFoldDB" id="A0A4Q7L370"/>
<keyword evidence="10" id="KW-1185">Reference proteome</keyword>
<evidence type="ECO:0000256" key="1">
    <source>
        <dbReference type="ARBA" id="ARBA00022475"/>
    </source>
</evidence>
<dbReference type="RefSeq" id="WP_130343055.1">
    <property type="nucleotide sequence ID" value="NZ_SGWQ01000002.1"/>
</dbReference>
<keyword evidence="2 7" id="KW-0812">Transmembrane</keyword>
<evidence type="ECO:0000313" key="9">
    <source>
        <dbReference type="EMBL" id="RZS43170.1"/>
    </source>
</evidence>
<dbReference type="HAMAP" id="MF_02065">
    <property type="entry name" value="MltG"/>
    <property type="match status" value="1"/>
</dbReference>
<name>A0A4Q7L370_9PSEU</name>
<comment type="caution">
    <text evidence="9">The sequence shown here is derived from an EMBL/GenBank/DDBJ whole genome shotgun (WGS) entry which is preliminary data.</text>
</comment>
<evidence type="ECO:0000256" key="6">
    <source>
        <dbReference type="ARBA" id="ARBA00023316"/>
    </source>
</evidence>
<organism evidence="9 10">
    <name type="scientific">Herbihabitans rhizosphaerae</name>
    <dbReference type="NCBI Taxonomy" id="1872711"/>
    <lineage>
        <taxon>Bacteria</taxon>
        <taxon>Bacillati</taxon>
        <taxon>Actinomycetota</taxon>
        <taxon>Actinomycetes</taxon>
        <taxon>Pseudonocardiales</taxon>
        <taxon>Pseudonocardiaceae</taxon>
        <taxon>Herbihabitans</taxon>
    </lineage>
</organism>
<evidence type="ECO:0000313" key="10">
    <source>
        <dbReference type="Proteomes" id="UP000294257"/>
    </source>
</evidence>
<accession>A0A4Q7L370</accession>
<evidence type="ECO:0000256" key="5">
    <source>
        <dbReference type="ARBA" id="ARBA00023239"/>
    </source>
</evidence>
<keyword evidence="5 7" id="KW-0456">Lyase</keyword>
<comment type="catalytic activity">
    <reaction evidence="7">
        <text>a peptidoglycan chain = a peptidoglycan chain with N-acetyl-1,6-anhydromuramyl-[peptide] at the reducing end + a peptidoglycan chain with N-acetylglucosamine at the non-reducing end.</text>
        <dbReference type="EC" id="4.2.2.29"/>
    </reaction>
</comment>
<sequence>MSDLDLWDAEHDEHQSRRPVRRRRRRGKVWAIVLAVLALIGVGAYFGLQKILDIGGYDDYSGPGEKDVVVEVQEGSSRGQIADALMKQGVVASTKAFIEAGEDDSRVNRIQPGFYVMKTKVSGKDALARIVDKGARKGQFQLRAGSQLDDVRNPDGSVVPGIITLLHTASCVELNGQTTCASAEDLRKVAETADLAQLGAPTWAATAAARTPIPKHRIEGLVLPDVYDVRPGASAEDLWRTLLTRSRATFDSVGMPGIADGMGFTPYDVLIMASLIEREAITADFPKVSRVTYNRLAKPMKLQYDSTINYVLDRPMIRTRPEDRAKAGGYNTYQNAGLPPTPIGSPSKKAIEAAAKPADGPWLFFVKCEKNGLSCFAETNQQHDQNVRDAQARGAW</sequence>
<reference evidence="9 10" key="1">
    <citation type="submission" date="2019-02" db="EMBL/GenBank/DDBJ databases">
        <title>Genomic Encyclopedia of Type Strains, Phase IV (KMG-IV): sequencing the most valuable type-strain genomes for metagenomic binning, comparative biology and taxonomic classification.</title>
        <authorList>
            <person name="Goeker M."/>
        </authorList>
    </citation>
    <scope>NUCLEOTIDE SEQUENCE [LARGE SCALE GENOMIC DNA]</scope>
    <source>
        <strain evidence="9 10">DSM 101727</strain>
    </source>
</reference>
<dbReference type="OrthoDB" id="9814591at2"/>
<dbReference type="Proteomes" id="UP000294257">
    <property type="component" value="Unassembled WGS sequence"/>
</dbReference>
<keyword evidence="3 7" id="KW-1133">Transmembrane helix</keyword>
<evidence type="ECO:0000256" key="7">
    <source>
        <dbReference type="HAMAP-Rule" id="MF_02065"/>
    </source>
</evidence>
<dbReference type="InterPro" id="IPR003770">
    <property type="entry name" value="MLTG-like"/>
</dbReference>
<evidence type="ECO:0000256" key="2">
    <source>
        <dbReference type="ARBA" id="ARBA00022692"/>
    </source>
</evidence>
<protein>
    <recommendedName>
        <fullName evidence="7">Endolytic murein transglycosylase</fullName>
        <ecNumber evidence="7">4.2.2.29</ecNumber>
    </recommendedName>
    <alternativeName>
        <fullName evidence="7">Peptidoglycan lytic transglycosylase</fullName>
    </alternativeName>
    <alternativeName>
        <fullName evidence="7">Peptidoglycan polymerization terminase</fullName>
    </alternativeName>
</protein>
<evidence type="ECO:0000256" key="4">
    <source>
        <dbReference type="ARBA" id="ARBA00023136"/>
    </source>
</evidence>
<dbReference type="Gene3D" id="3.30.1490.480">
    <property type="entry name" value="Endolytic murein transglycosylase"/>
    <property type="match status" value="1"/>
</dbReference>
<keyword evidence="4 7" id="KW-0472">Membrane</keyword>
<dbReference type="EMBL" id="SGWQ01000002">
    <property type="protein sequence ID" value="RZS43170.1"/>
    <property type="molecule type" value="Genomic_DNA"/>
</dbReference>
<dbReference type="GO" id="GO:0008932">
    <property type="term" value="F:lytic endotransglycosylase activity"/>
    <property type="evidence" value="ECO:0007669"/>
    <property type="project" value="UniProtKB-UniRule"/>
</dbReference>
<dbReference type="GO" id="GO:0005886">
    <property type="term" value="C:plasma membrane"/>
    <property type="evidence" value="ECO:0007669"/>
    <property type="project" value="UniProtKB-SubCell"/>
</dbReference>
<feature type="region of interest" description="Disordered" evidence="8">
    <location>
        <begin position="1"/>
        <end position="20"/>
    </location>
</feature>
<keyword evidence="6 7" id="KW-0961">Cell wall biogenesis/degradation</keyword>
<gene>
    <name evidence="7" type="primary">mltG</name>
    <name evidence="9" type="ORF">EV193_102148</name>
</gene>
<evidence type="ECO:0000256" key="8">
    <source>
        <dbReference type="SAM" id="MobiDB-lite"/>
    </source>
</evidence>
<keyword evidence="1 7" id="KW-1003">Cell membrane</keyword>
<comment type="subcellular location">
    <subcellularLocation>
        <location evidence="7">Cell membrane</location>
        <topology evidence="7">Single-pass membrane protein</topology>
    </subcellularLocation>
</comment>